<keyword evidence="9" id="KW-0472">Membrane</keyword>
<dbReference type="PANTHER" id="PTHR11690">
    <property type="entry name" value="AMILORIDE-SENSITIVE SODIUM CHANNEL-RELATED"/>
    <property type="match status" value="1"/>
</dbReference>
<dbReference type="PANTHER" id="PTHR11690:SF237">
    <property type="entry name" value="PICKPOCKET 16-RELATED"/>
    <property type="match status" value="1"/>
</dbReference>
<evidence type="ECO:0000256" key="7">
    <source>
        <dbReference type="ARBA" id="ARBA00023053"/>
    </source>
</evidence>
<dbReference type="Proteomes" id="UP000092462">
    <property type="component" value="Unassembled WGS sequence"/>
</dbReference>
<keyword evidence="10 12" id="KW-0739">Sodium transport</keyword>
<keyword evidence="14" id="KW-1185">Reference proteome</keyword>
<evidence type="ECO:0000256" key="10">
    <source>
        <dbReference type="ARBA" id="ARBA00023201"/>
    </source>
</evidence>
<comment type="similarity">
    <text evidence="2 12">Belongs to the amiloride-sensitive sodium channel (TC 1.A.6) family.</text>
</comment>
<dbReference type="Gene3D" id="1.10.287.820">
    <property type="entry name" value="Acid-sensing ion channel domain"/>
    <property type="match status" value="1"/>
</dbReference>
<dbReference type="VEuPathDB" id="VectorBase:PPAI012809"/>
<accession>A0A1B0DRI0</accession>
<evidence type="ECO:0000256" key="3">
    <source>
        <dbReference type="ARBA" id="ARBA00022448"/>
    </source>
</evidence>
<evidence type="ECO:0000256" key="2">
    <source>
        <dbReference type="ARBA" id="ARBA00007193"/>
    </source>
</evidence>
<dbReference type="AlphaFoldDB" id="A0A1B0DRI0"/>
<evidence type="ECO:0000256" key="6">
    <source>
        <dbReference type="ARBA" id="ARBA00022989"/>
    </source>
</evidence>
<evidence type="ECO:0000256" key="8">
    <source>
        <dbReference type="ARBA" id="ARBA00023065"/>
    </source>
</evidence>
<evidence type="ECO:0000313" key="14">
    <source>
        <dbReference type="Proteomes" id="UP000092462"/>
    </source>
</evidence>
<evidence type="ECO:0000256" key="11">
    <source>
        <dbReference type="ARBA" id="ARBA00023303"/>
    </source>
</evidence>
<keyword evidence="3 12" id="KW-0813">Transport</keyword>
<organism evidence="13 14">
    <name type="scientific">Phlebotomus papatasi</name>
    <name type="common">Sandfly</name>
    <dbReference type="NCBI Taxonomy" id="29031"/>
    <lineage>
        <taxon>Eukaryota</taxon>
        <taxon>Metazoa</taxon>
        <taxon>Ecdysozoa</taxon>
        <taxon>Arthropoda</taxon>
        <taxon>Hexapoda</taxon>
        <taxon>Insecta</taxon>
        <taxon>Pterygota</taxon>
        <taxon>Neoptera</taxon>
        <taxon>Endopterygota</taxon>
        <taxon>Diptera</taxon>
        <taxon>Nematocera</taxon>
        <taxon>Psychodoidea</taxon>
        <taxon>Psychodidae</taxon>
        <taxon>Phlebotomus</taxon>
        <taxon>Phlebotomus</taxon>
    </lineage>
</organism>
<keyword evidence="11 12" id="KW-0407">Ion channel</keyword>
<dbReference type="EMBL" id="AJVK01032875">
    <property type="status" value="NOT_ANNOTATED_CDS"/>
    <property type="molecule type" value="Genomic_DNA"/>
</dbReference>
<keyword evidence="7" id="KW-0915">Sodium</keyword>
<dbReference type="VEuPathDB" id="VectorBase:PPAPM1_007334"/>
<dbReference type="EMBL" id="AJVK01032874">
    <property type="status" value="NOT_ANNOTATED_CDS"/>
    <property type="molecule type" value="Genomic_DNA"/>
</dbReference>
<evidence type="ECO:0000256" key="1">
    <source>
        <dbReference type="ARBA" id="ARBA00004141"/>
    </source>
</evidence>
<dbReference type="GO" id="GO:0015280">
    <property type="term" value="F:ligand-gated sodium channel activity"/>
    <property type="evidence" value="ECO:0007669"/>
    <property type="project" value="TreeGrafter"/>
</dbReference>
<keyword evidence="8 12" id="KW-0406">Ion transport</keyword>
<evidence type="ECO:0000313" key="13">
    <source>
        <dbReference type="EnsemblMetazoa" id="PPAI012809-PA"/>
    </source>
</evidence>
<keyword evidence="5 12" id="KW-0812">Transmembrane</keyword>
<dbReference type="GO" id="GO:0005886">
    <property type="term" value="C:plasma membrane"/>
    <property type="evidence" value="ECO:0007669"/>
    <property type="project" value="TreeGrafter"/>
</dbReference>
<dbReference type="Pfam" id="PF00858">
    <property type="entry name" value="ASC"/>
    <property type="match status" value="1"/>
</dbReference>
<dbReference type="Gene3D" id="1.10.287.770">
    <property type="entry name" value="YojJ-like"/>
    <property type="match status" value="1"/>
</dbReference>
<name>A0A1B0DRI0_PHLPP</name>
<evidence type="ECO:0000256" key="12">
    <source>
        <dbReference type="RuleBase" id="RU000679"/>
    </source>
</evidence>
<comment type="subcellular location">
    <subcellularLocation>
        <location evidence="1">Membrane</location>
        <topology evidence="1">Multi-pass membrane protein</topology>
    </subcellularLocation>
</comment>
<evidence type="ECO:0000256" key="4">
    <source>
        <dbReference type="ARBA" id="ARBA00022461"/>
    </source>
</evidence>
<evidence type="ECO:0008006" key="15">
    <source>
        <dbReference type="Google" id="ProtNLM"/>
    </source>
</evidence>
<proteinExistence type="inferred from homology"/>
<dbReference type="EnsemblMetazoa" id="PPAI012809-RA">
    <property type="protein sequence ID" value="PPAI012809-PA"/>
    <property type="gene ID" value="PPAI012809"/>
</dbReference>
<keyword evidence="4 12" id="KW-0894">Sodium channel</keyword>
<evidence type="ECO:0000256" key="9">
    <source>
        <dbReference type="ARBA" id="ARBA00023136"/>
    </source>
</evidence>
<protein>
    <recommendedName>
        <fullName evidence="15">Pickpocket</fullName>
    </recommendedName>
</protein>
<evidence type="ECO:0000256" key="5">
    <source>
        <dbReference type="ARBA" id="ARBA00022692"/>
    </source>
</evidence>
<sequence length="295" mass="33597">MNYPKKLLHSIPKEPRRVTACGHQTGLTVIISPDLKNYHTTILGTSGFRILIHNSYDLVDDNAEMKIIAPRLEAFLSVAPEATYATKDVLGLPVSVRNCYTPNEVEMSTVRKYSYLNCMAECRSAIAEKLCGCVPPNFPNNGSRRFCEMKDLDCIVRNKNIYSGAAPGYNISFREIDKEDWKMVTKTECSCLPDCEYVSYGTEVTSGIFSRNNSFNSVSFFKDIDLRDKTLIHVFFQDLVSTRYRMDMNQNWLSWLATIGGILGLFLGFSIVTGFEFVYLFTLRVMFVRQFVNCK</sequence>
<keyword evidence="6" id="KW-1133">Transmembrane helix</keyword>
<reference evidence="13" key="1">
    <citation type="submission" date="2022-08" db="UniProtKB">
        <authorList>
            <consortium name="EnsemblMetazoa"/>
        </authorList>
    </citation>
    <scope>IDENTIFICATION</scope>
    <source>
        <strain evidence="13">Israel</strain>
    </source>
</reference>
<dbReference type="InterPro" id="IPR001873">
    <property type="entry name" value="ENaC"/>
</dbReference>